<keyword evidence="1" id="KW-1133">Transmembrane helix</keyword>
<name>A0A3R9PU44_9BACT</name>
<evidence type="ECO:0000313" key="3">
    <source>
        <dbReference type="Proteomes" id="UP000269669"/>
    </source>
</evidence>
<feature type="transmembrane region" description="Helical" evidence="1">
    <location>
        <begin position="68"/>
        <end position="87"/>
    </location>
</feature>
<evidence type="ECO:0008006" key="4">
    <source>
        <dbReference type="Google" id="ProtNLM"/>
    </source>
</evidence>
<comment type="caution">
    <text evidence="2">The sequence shown here is derived from an EMBL/GenBank/DDBJ whole genome shotgun (WGS) entry which is preliminary data.</text>
</comment>
<reference evidence="2 3" key="1">
    <citation type="submission" date="2018-12" db="EMBL/GenBank/DDBJ databases">
        <title>Sequencing of bacterial isolates from soil warming experiment in Harvard Forest, Massachusetts, USA.</title>
        <authorList>
            <person name="Deangelis K."/>
        </authorList>
    </citation>
    <scope>NUCLEOTIDE SEQUENCE [LARGE SCALE GENOMIC DNA]</scope>
    <source>
        <strain evidence="2 3">EB153</strain>
    </source>
</reference>
<dbReference type="EMBL" id="RSDW01000001">
    <property type="protein sequence ID" value="RSL17908.1"/>
    <property type="molecule type" value="Genomic_DNA"/>
</dbReference>
<feature type="transmembrane region" description="Helical" evidence="1">
    <location>
        <begin position="32"/>
        <end position="56"/>
    </location>
</feature>
<gene>
    <name evidence="2" type="ORF">EDE15_3459</name>
</gene>
<dbReference type="RefSeq" id="WP_125486332.1">
    <property type="nucleotide sequence ID" value="NZ_RSDW01000001.1"/>
</dbReference>
<accession>A0A3R9PU44</accession>
<organism evidence="2 3">
    <name type="scientific">Edaphobacter aggregans</name>
    <dbReference type="NCBI Taxonomy" id="570835"/>
    <lineage>
        <taxon>Bacteria</taxon>
        <taxon>Pseudomonadati</taxon>
        <taxon>Acidobacteriota</taxon>
        <taxon>Terriglobia</taxon>
        <taxon>Terriglobales</taxon>
        <taxon>Acidobacteriaceae</taxon>
        <taxon>Edaphobacter</taxon>
    </lineage>
</organism>
<keyword evidence="1" id="KW-0472">Membrane</keyword>
<dbReference type="AlphaFoldDB" id="A0A3R9PU44"/>
<proteinExistence type="predicted"/>
<evidence type="ECO:0000313" key="2">
    <source>
        <dbReference type="EMBL" id="RSL17908.1"/>
    </source>
</evidence>
<keyword evidence="1" id="KW-0812">Transmembrane</keyword>
<dbReference type="Proteomes" id="UP000269669">
    <property type="component" value="Unassembled WGS sequence"/>
</dbReference>
<protein>
    <recommendedName>
        <fullName evidence="4">YcxB-like protein</fullName>
    </recommendedName>
</protein>
<sequence length="177" mass="20250">MIENPEISIDYSLSYREFVAGQKLAVRQSIPILLFHILARYIALAVALLLVAMALINLFNGHGSTVPPIIPLIFLFFLMPSAIWISWRYSYKRLKLTPSQPPQMTFQSDKTSFARQIHMMGDLTWLWSATHSIAQNKRVVIIAARKGAYIIIPRRVVTDLQIARLKDLLRENKEPSC</sequence>
<keyword evidence="3" id="KW-1185">Reference proteome</keyword>
<evidence type="ECO:0000256" key="1">
    <source>
        <dbReference type="SAM" id="Phobius"/>
    </source>
</evidence>